<feature type="region of interest" description="Disordered" evidence="1">
    <location>
        <begin position="1379"/>
        <end position="1422"/>
    </location>
</feature>
<evidence type="ECO:0000313" key="2">
    <source>
        <dbReference type="EMBL" id="CAK0841842.1"/>
    </source>
</evidence>
<proteinExistence type="predicted"/>
<accession>A0ABN9T9V2</accession>
<dbReference type="Proteomes" id="UP001189429">
    <property type="component" value="Unassembled WGS sequence"/>
</dbReference>
<keyword evidence="3" id="KW-1185">Reference proteome</keyword>
<evidence type="ECO:0000313" key="3">
    <source>
        <dbReference type="Proteomes" id="UP001189429"/>
    </source>
</evidence>
<evidence type="ECO:0008006" key="4">
    <source>
        <dbReference type="Google" id="ProtNLM"/>
    </source>
</evidence>
<gene>
    <name evidence="2" type="ORF">PCOR1329_LOCUS36919</name>
</gene>
<protein>
    <recommendedName>
        <fullName evidence="4">Reverse transcriptase domain-containing protein</fullName>
    </recommendedName>
</protein>
<feature type="region of interest" description="Disordered" evidence="1">
    <location>
        <begin position="352"/>
        <end position="374"/>
    </location>
</feature>
<sequence length="1422" mass="156552">MARVGDVLLVKYNVPGPDLWHERIVLAVHPTDAGHYYMLTPDGNAYIEDCSPASADVERIRGAAGLGDTPPALQGARIYRFRDVPTVEELRQQVLDAALALGLPGPADPRPPGQGVQAAGVAAPAPRADLVWVAAEDAEDLPKGTEVEITADTISAGDRAIMPWKGGFVGLRQMTRPEVYRFTYDDLRVQPVQFDSSGARRVTFSEGVQRQDDTLPAGGLDLQGPRTASWSCRRVAENGPTPQAAHEAWLRKARLHEGDRAIHEHFVLSQVLSAAVCHDQLNVPALKSMELVIRRLQLIKSACAHSASAPDFSGADHFMGWGPATASASVAPELAAHVATKFRDEAAILKESRKAAEERRSRGGGGKAVDVDERPDPGLSATVFKRMARRRSRQLLANGVIETLNVLASPAAISTFRPTAAHRAAHGQVLSTLAARPPCTSLYKDREALKALCGSEFSYAGGDSSCSVEPYDRGRVSMPAAGASPPWLTDVIDDSGRGVVDGFATAMLRSPVEIGAIMDQQAHIKPYMDVRLKRDKLLYYQFVRDLFESNFVDFGTDAFETAYPFFVRKKSGKQRLARDCRVANIRWRSPPKIRMASGSAFAGLQIPPELQEQGRGAGSDIADYFFWLAMPPGLRPFFALPPVPGALLLEWGVPAALGGALHGLLEVRPRLRSVPMGWTWAMWLAQRVHMHQICLALPWAPSRLMEEGAPVPEWRSDLPVLNVYCDNLMVLATTPTMAREARDAVIVQLVKSGFVVHEVFGPVRQFTALGCHIDGGAMKVWVDPMRRGRIAADARALSRRPRITGLALSRFIGHCIAAFLIFRPGLSVFRRMYDFAAKLGAAPGRLWAEAAHEARQVSYLIQVTMSDLCMEWSERVIATDACLSGFAVAATRWPQEVIKNYGSVREKWRYRSRLPSATAPRDAALPAFGDPFSDINTVKTIVQPKAISTHEPNPDFAEIDPGYLRRHLLLGDNLGTVLAMEKGRSASFSLNKSCRKTAAFSVASGSRYVYRWIPSESNHADEGSRLWEPRRRSACAADPPPGAGATISLAEWLELDEEAVEGQGTFLESSSVSTKTYKDYDQRHSDFQEWIAKNRLSAKLERQPDLVLTDYINHMWATGHDVSEGAKALAAYMYFYPDYSKAGRLVLPRARKALRGWRRLEPGKTRPPIPLRPLAILWLEMIHMGCPLMALASATMWVAYLRLGEAMRLKEKALVAPPCTSAAALWSLHMHEELDQHPSKVNLFEESLVLDSADLPWLGDLLAGLRKGQPDRLFFDFKYPLLGQTMVGAAKKVGLEKLRITAYHMRHSGPSHDILFKRRSLASVKARGRWLSDRTVRRYEAHGRLLQQQAKVSDDTNKKGALALDKLKDAFHTSLFPRAAASSRGVGPSRSSQAVGGPRKLSPAPAFQQRPGTTSKARRLTF</sequence>
<name>A0ABN9T9V2_9DINO</name>
<evidence type="ECO:0000256" key="1">
    <source>
        <dbReference type="SAM" id="MobiDB-lite"/>
    </source>
</evidence>
<organism evidence="2 3">
    <name type="scientific">Prorocentrum cordatum</name>
    <dbReference type="NCBI Taxonomy" id="2364126"/>
    <lineage>
        <taxon>Eukaryota</taxon>
        <taxon>Sar</taxon>
        <taxon>Alveolata</taxon>
        <taxon>Dinophyceae</taxon>
        <taxon>Prorocentrales</taxon>
        <taxon>Prorocentraceae</taxon>
        <taxon>Prorocentrum</taxon>
    </lineage>
</organism>
<reference evidence="2" key="1">
    <citation type="submission" date="2023-10" db="EMBL/GenBank/DDBJ databases">
        <authorList>
            <person name="Chen Y."/>
            <person name="Shah S."/>
            <person name="Dougan E. K."/>
            <person name="Thang M."/>
            <person name="Chan C."/>
        </authorList>
    </citation>
    <scope>NUCLEOTIDE SEQUENCE [LARGE SCALE GENOMIC DNA]</scope>
</reference>
<dbReference type="EMBL" id="CAUYUJ010014484">
    <property type="protein sequence ID" value="CAK0841842.1"/>
    <property type="molecule type" value="Genomic_DNA"/>
</dbReference>
<comment type="caution">
    <text evidence="2">The sequence shown here is derived from an EMBL/GenBank/DDBJ whole genome shotgun (WGS) entry which is preliminary data.</text>
</comment>
<feature type="compositionally biased region" description="Basic and acidic residues" evidence="1">
    <location>
        <begin position="352"/>
        <end position="361"/>
    </location>
</feature>